<keyword evidence="2" id="KW-1185">Reference proteome</keyword>
<dbReference type="RefSeq" id="WP_176574872.1">
    <property type="nucleotide sequence ID" value="NZ_CBDRGH010000020.1"/>
</dbReference>
<sequence length="434" mass="47176">MTGGLPQTEDAQARREAEAGHLLNGFEEELANWAEAARARGPMEKHQSQIESAVRIIAGALEQLRNLPVAERHRKAPELVLDLHHLWDFFRTKLTVRLIPYYQRFLDVADELAWSVYDPVRQAAATVRPALREPPLTFLSQHPVPFATARGSDFEELLTAGRQRTLAGRRASRYLPFPVIGIPWSASHHLPAMLAVAHEAGHHIEDDFDLGQPLRTRLREHAGLAGEREKVWEPWLGEVFADVCATLACGEAYVRTLADALAALPGTGQNAGNYPPPRLRLLVCRAALLTAGTAAPPEVPEKPEASDPYDEEASAVVNALIDAGFRELGGARLTSLIGLRDAAQLTEARLRLRAGLRTNRNDVPGVLAAAALAFFDAPDDYDVQAVGTRAQHEVLSLIPEGPRAASAAEGLLAARDSAAGLDLFNLLDEDVPIS</sequence>
<name>A0A7H8T3Q9_STRCX</name>
<evidence type="ECO:0000313" key="2">
    <source>
        <dbReference type="Proteomes" id="UP000509418"/>
    </source>
</evidence>
<dbReference type="AlphaFoldDB" id="A0A7H8T3Q9"/>
<evidence type="ECO:0000313" key="1">
    <source>
        <dbReference type="EMBL" id="QKZ17628.1"/>
    </source>
</evidence>
<reference evidence="1 2" key="1">
    <citation type="submission" date="2020-06" db="EMBL/GenBank/DDBJ databases">
        <title>Genome mining for natural products.</title>
        <authorList>
            <person name="Zhang B."/>
            <person name="Shi J."/>
            <person name="Ge H."/>
        </authorList>
    </citation>
    <scope>NUCLEOTIDE SEQUENCE [LARGE SCALE GENOMIC DNA]</scope>
    <source>
        <strain evidence="1 2">NA02069</strain>
    </source>
</reference>
<dbReference type="Proteomes" id="UP000509418">
    <property type="component" value="Chromosome"/>
</dbReference>
<proteinExistence type="predicted"/>
<accession>A0A7H8T3Q9</accession>
<protein>
    <submittedName>
        <fullName evidence="1">Uncharacterized protein</fullName>
    </submittedName>
</protein>
<gene>
    <name evidence="1" type="ORF">HUT05_09900</name>
</gene>
<organism evidence="1 2">
    <name type="scientific">Streptomyces chartreusis</name>
    <dbReference type="NCBI Taxonomy" id="1969"/>
    <lineage>
        <taxon>Bacteria</taxon>
        <taxon>Bacillati</taxon>
        <taxon>Actinomycetota</taxon>
        <taxon>Actinomycetes</taxon>
        <taxon>Kitasatosporales</taxon>
        <taxon>Streptomycetaceae</taxon>
        <taxon>Streptomyces</taxon>
    </lineage>
</organism>
<dbReference type="EMBL" id="CP056041">
    <property type="protein sequence ID" value="QKZ17628.1"/>
    <property type="molecule type" value="Genomic_DNA"/>
</dbReference>